<dbReference type="NCBIfam" id="NF037995">
    <property type="entry name" value="TRAP_S1"/>
    <property type="match status" value="1"/>
</dbReference>
<dbReference type="Gene3D" id="3.40.190.170">
    <property type="entry name" value="Bacterial extracellular solute-binding protein, family 7"/>
    <property type="match status" value="1"/>
</dbReference>
<dbReference type="SUPFAM" id="SSF53850">
    <property type="entry name" value="Periplasmic binding protein-like II"/>
    <property type="match status" value="1"/>
</dbReference>
<dbReference type="AlphaFoldDB" id="A0AA41R1E7"/>
<dbReference type="InterPro" id="IPR018389">
    <property type="entry name" value="DctP_fam"/>
</dbReference>
<dbReference type="RefSeq" id="WP_246901963.1">
    <property type="nucleotide sequence ID" value="NZ_JALJRB010000001.1"/>
</dbReference>
<feature type="chain" id="PRO_5041202742" evidence="2">
    <location>
        <begin position="32"/>
        <end position="343"/>
    </location>
</feature>
<dbReference type="Pfam" id="PF03480">
    <property type="entry name" value="DctP"/>
    <property type="match status" value="1"/>
</dbReference>
<evidence type="ECO:0000313" key="3">
    <source>
        <dbReference type="EMBL" id="MCJ8498965.1"/>
    </source>
</evidence>
<dbReference type="EMBL" id="JALJRB010000001">
    <property type="protein sequence ID" value="MCJ8498965.1"/>
    <property type="molecule type" value="Genomic_DNA"/>
</dbReference>
<evidence type="ECO:0000313" key="4">
    <source>
        <dbReference type="Proteomes" id="UP001165427"/>
    </source>
</evidence>
<proteinExistence type="predicted"/>
<protein>
    <submittedName>
        <fullName evidence="3">TRAP transporter substrate-binding protein</fullName>
    </submittedName>
</protein>
<evidence type="ECO:0000256" key="2">
    <source>
        <dbReference type="SAM" id="SignalP"/>
    </source>
</evidence>
<organism evidence="3 4">
    <name type="scientific">Desulfatitalea alkaliphila</name>
    <dbReference type="NCBI Taxonomy" id="2929485"/>
    <lineage>
        <taxon>Bacteria</taxon>
        <taxon>Pseudomonadati</taxon>
        <taxon>Thermodesulfobacteriota</taxon>
        <taxon>Desulfobacteria</taxon>
        <taxon>Desulfobacterales</taxon>
        <taxon>Desulfosarcinaceae</taxon>
        <taxon>Desulfatitalea</taxon>
    </lineage>
</organism>
<feature type="signal peptide" evidence="2">
    <location>
        <begin position="1"/>
        <end position="31"/>
    </location>
</feature>
<name>A0AA41R1E7_9BACT</name>
<dbReference type="CDD" id="cd13665">
    <property type="entry name" value="PBP2_TRAP_Dctp3_4"/>
    <property type="match status" value="1"/>
</dbReference>
<dbReference type="InterPro" id="IPR038404">
    <property type="entry name" value="TRAP_DctP_sf"/>
</dbReference>
<dbReference type="Proteomes" id="UP001165427">
    <property type="component" value="Unassembled WGS sequence"/>
</dbReference>
<comment type="caution">
    <text evidence="3">The sequence shown here is derived from an EMBL/GenBank/DDBJ whole genome shotgun (WGS) entry which is preliminary data.</text>
</comment>
<reference evidence="3" key="1">
    <citation type="submission" date="2022-04" db="EMBL/GenBank/DDBJ databases">
        <title>Desulfatitalea alkaliphila sp. nov., a novel anaerobic sulfate-reducing bacterium isolated from terrestrial mud volcano, Taman Peninsula, Russia.</title>
        <authorList>
            <person name="Khomyakova M.A."/>
            <person name="Merkel A.Y."/>
            <person name="Slobodkin A.I."/>
        </authorList>
    </citation>
    <scope>NUCLEOTIDE SEQUENCE</scope>
    <source>
        <strain evidence="3">M08but</strain>
    </source>
</reference>
<keyword evidence="4" id="KW-1185">Reference proteome</keyword>
<gene>
    <name evidence="3" type="ORF">MRX98_00150</name>
</gene>
<dbReference type="PANTHER" id="PTHR33376">
    <property type="match status" value="1"/>
</dbReference>
<sequence>MKRCACLKAMVLMGCCLWIALGVVIPQGAEAKTVTLTYSNFFPPTHIQSQLAEQWCQEVEKRTEGRVRIKYFAGGTLTPANQTYGGVLDGISDIGMSAFAYTRGRFPVMAIVDMPLGYPTGVAATAVANAVQAKFQPEELANTQVMYLHAHGPGIIHTRGKPVRTLEDLKGVTIRSTGFSAEMVKALGATPVAQPMPEAYQSLQKGVVDGSAHPIEANQGWKLGEVVHHATMAYSVGYTTAFFVVINKDKWNSLEARDRETIEAINAQWAVKHGEAWDSSDTEGLRAFFQQGNSAFGLDSREAARWEAAVAPMIDAYGQKLEDDGHNGKAILKAIRETLKNHR</sequence>
<keyword evidence="1 2" id="KW-0732">Signal</keyword>
<accession>A0AA41R1E7</accession>
<dbReference type="PANTHER" id="PTHR33376:SF15">
    <property type="entry name" value="BLL6794 PROTEIN"/>
    <property type="match status" value="1"/>
</dbReference>
<dbReference type="GO" id="GO:0055085">
    <property type="term" value="P:transmembrane transport"/>
    <property type="evidence" value="ECO:0007669"/>
    <property type="project" value="InterPro"/>
</dbReference>
<evidence type="ECO:0000256" key="1">
    <source>
        <dbReference type="ARBA" id="ARBA00022729"/>
    </source>
</evidence>